<feature type="transmembrane region" description="Helical" evidence="5">
    <location>
        <begin position="21"/>
        <end position="38"/>
    </location>
</feature>
<dbReference type="EMBL" id="BAAAZP010000007">
    <property type="protein sequence ID" value="GAA3644728.1"/>
    <property type="molecule type" value="Genomic_DNA"/>
</dbReference>
<feature type="transmembrane region" description="Helical" evidence="5">
    <location>
        <begin position="111"/>
        <end position="129"/>
    </location>
</feature>
<name>A0ABP7B010_9ACTN</name>
<protein>
    <recommendedName>
        <fullName evidence="6">Signal transduction histidine kinase subgroup 3 dimerisation and phosphoacceptor domain-containing protein</fullName>
    </recommendedName>
</protein>
<evidence type="ECO:0000256" key="3">
    <source>
        <dbReference type="ARBA" id="ARBA00023012"/>
    </source>
</evidence>
<dbReference type="RefSeq" id="WP_425568494.1">
    <property type="nucleotide sequence ID" value="NZ_BAAAZP010000007.1"/>
</dbReference>
<dbReference type="PANTHER" id="PTHR24421:SF63">
    <property type="entry name" value="SENSOR HISTIDINE KINASE DESK"/>
    <property type="match status" value="1"/>
</dbReference>
<reference evidence="8" key="1">
    <citation type="journal article" date="2019" name="Int. J. Syst. Evol. Microbiol.">
        <title>The Global Catalogue of Microorganisms (GCM) 10K type strain sequencing project: providing services to taxonomists for standard genome sequencing and annotation.</title>
        <authorList>
            <consortium name="The Broad Institute Genomics Platform"/>
            <consortium name="The Broad Institute Genome Sequencing Center for Infectious Disease"/>
            <person name="Wu L."/>
            <person name="Ma J."/>
        </authorList>
    </citation>
    <scope>NUCLEOTIDE SEQUENCE [LARGE SCALE GENOMIC DNA]</scope>
    <source>
        <strain evidence="8">JCM 16904</strain>
    </source>
</reference>
<evidence type="ECO:0000259" key="6">
    <source>
        <dbReference type="Pfam" id="PF07730"/>
    </source>
</evidence>
<feature type="domain" description="Signal transduction histidine kinase subgroup 3 dimerisation and phosphoacceptor" evidence="6">
    <location>
        <begin position="207"/>
        <end position="273"/>
    </location>
</feature>
<dbReference type="Gene3D" id="1.20.5.1930">
    <property type="match status" value="1"/>
</dbReference>
<dbReference type="Pfam" id="PF07730">
    <property type="entry name" value="HisKA_3"/>
    <property type="match status" value="1"/>
</dbReference>
<feature type="transmembrane region" description="Helical" evidence="5">
    <location>
        <begin position="136"/>
        <end position="157"/>
    </location>
</feature>
<keyword evidence="5" id="KW-1133">Transmembrane helix</keyword>
<dbReference type="InterPro" id="IPR050482">
    <property type="entry name" value="Sensor_HK_TwoCompSys"/>
</dbReference>
<feature type="compositionally biased region" description="Basic and acidic residues" evidence="4">
    <location>
        <begin position="424"/>
        <end position="434"/>
    </location>
</feature>
<evidence type="ECO:0000256" key="4">
    <source>
        <dbReference type="SAM" id="MobiDB-lite"/>
    </source>
</evidence>
<evidence type="ECO:0000256" key="5">
    <source>
        <dbReference type="SAM" id="Phobius"/>
    </source>
</evidence>
<keyword evidence="5" id="KW-0812">Transmembrane</keyword>
<feature type="transmembrane region" description="Helical" evidence="5">
    <location>
        <begin position="163"/>
        <end position="186"/>
    </location>
</feature>
<organism evidence="7 8">
    <name type="scientific">Nonomuraea antimicrobica</name>
    <dbReference type="NCBI Taxonomy" id="561173"/>
    <lineage>
        <taxon>Bacteria</taxon>
        <taxon>Bacillati</taxon>
        <taxon>Actinomycetota</taxon>
        <taxon>Actinomycetes</taxon>
        <taxon>Streptosporangiales</taxon>
        <taxon>Streptosporangiaceae</taxon>
        <taxon>Nonomuraea</taxon>
    </lineage>
</organism>
<feature type="region of interest" description="Disordered" evidence="4">
    <location>
        <begin position="397"/>
        <end position="452"/>
    </location>
</feature>
<evidence type="ECO:0000313" key="7">
    <source>
        <dbReference type="EMBL" id="GAA3644728.1"/>
    </source>
</evidence>
<comment type="caution">
    <text evidence="7">The sequence shown here is derived from an EMBL/GenBank/DDBJ whole genome shotgun (WGS) entry which is preliminary data.</text>
</comment>
<dbReference type="InterPro" id="IPR036890">
    <property type="entry name" value="HATPase_C_sf"/>
</dbReference>
<dbReference type="PANTHER" id="PTHR24421">
    <property type="entry name" value="NITRATE/NITRITE SENSOR PROTEIN NARX-RELATED"/>
    <property type="match status" value="1"/>
</dbReference>
<keyword evidence="3" id="KW-0902">Two-component regulatory system</keyword>
<dbReference type="Proteomes" id="UP001500902">
    <property type="component" value="Unassembled WGS sequence"/>
</dbReference>
<dbReference type="Gene3D" id="3.30.565.10">
    <property type="entry name" value="Histidine kinase-like ATPase, C-terminal domain"/>
    <property type="match status" value="1"/>
</dbReference>
<keyword evidence="5" id="KW-0472">Membrane</keyword>
<feature type="transmembrane region" description="Helical" evidence="5">
    <location>
        <begin position="50"/>
        <end position="71"/>
    </location>
</feature>
<proteinExistence type="predicted"/>
<dbReference type="SUPFAM" id="SSF55874">
    <property type="entry name" value="ATPase domain of HSP90 chaperone/DNA topoisomerase II/histidine kinase"/>
    <property type="match status" value="1"/>
</dbReference>
<evidence type="ECO:0000313" key="8">
    <source>
        <dbReference type="Proteomes" id="UP001500902"/>
    </source>
</evidence>
<feature type="compositionally biased region" description="Pro residues" evidence="4">
    <location>
        <begin position="406"/>
        <end position="420"/>
    </location>
</feature>
<keyword evidence="1" id="KW-0808">Transferase</keyword>
<accession>A0ABP7B010</accession>
<sequence length="452" mass="47944">MGGVHDEPTERATGLWAFRRFTWWSLTVTIAVFTVLFVREWALDPRLAGWAGSLGGVALVVLLATAVVLVNRRLSREPEPARAAGLPVVWLGAGGVAAAALAAIALSLRDYEMWALGPAVMVSITATFLPTVRRRVFVVAGAGAAAALGVNVSLLAGDGRWPVAAAFPAGLIAFVAWMTLGMLWAWDVADRLDTARGLAAELAVKDERLRFAADLHDIQGHNLQVIALKSELAARLAEADPARAAAEMREVQRLSTDALRETRAVVQGYRRTTLERELGNAARVLAAADIGTTLESDADVDVLPEPGRHLLGLVVREATTNVLRHSRARHAHVLYRVEDGRACLRVGNDGVAPPDHGPASEETGTGLRTLAQRLEQAGGTLRWWHDDNRFEVTASLPLHGSAPTTTPSPDPDPDPDPGGSPGPDSDRDPGRDLGPRLGFGAASGAAFEGGGR</sequence>
<dbReference type="InterPro" id="IPR011712">
    <property type="entry name" value="Sig_transdc_His_kin_sub3_dim/P"/>
</dbReference>
<keyword evidence="2" id="KW-0418">Kinase</keyword>
<evidence type="ECO:0000256" key="1">
    <source>
        <dbReference type="ARBA" id="ARBA00022679"/>
    </source>
</evidence>
<feature type="compositionally biased region" description="Low complexity" evidence="4">
    <location>
        <begin position="435"/>
        <end position="446"/>
    </location>
</feature>
<keyword evidence="8" id="KW-1185">Reference proteome</keyword>
<evidence type="ECO:0000256" key="2">
    <source>
        <dbReference type="ARBA" id="ARBA00022777"/>
    </source>
</evidence>
<dbReference type="CDD" id="cd16917">
    <property type="entry name" value="HATPase_UhpB-NarQ-NarX-like"/>
    <property type="match status" value="1"/>
</dbReference>
<gene>
    <name evidence="7" type="ORF">GCM10022224_004100</name>
</gene>
<feature type="transmembrane region" description="Helical" evidence="5">
    <location>
        <begin position="83"/>
        <end position="105"/>
    </location>
</feature>